<feature type="transmembrane region" description="Helical" evidence="7">
    <location>
        <begin position="147"/>
        <end position="166"/>
    </location>
</feature>
<dbReference type="RefSeq" id="WP_183965914.1">
    <property type="nucleotide sequence ID" value="NZ_BAABEW010000001.1"/>
</dbReference>
<comment type="subcellular location">
    <subcellularLocation>
        <location evidence="1">Cell membrane</location>
        <topology evidence="1">Multi-pass membrane protein</topology>
    </subcellularLocation>
</comment>
<dbReference type="InterPro" id="IPR016174">
    <property type="entry name" value="Di-haem_cyt_TM"/>
</dbReference>
<dbReference type="GO" id="GO:0020037">
    <property type="term" value="F:heme binding"/>
    <property type="evidence" value="ECO:0007669"/>
    <property type="project" value="TreeGrafter"/>
</dbReference>
<name>A0A7W8HGG8_9BURK</name>
<dbReference type="PANTHER" id="PTHR30485:SF2">
    <property type="entry name" value="BLL0597 PROTEIN"/>
    <property type="match status" value="1"/>
</dbReference>
<dbReference type="GO" id="GO:0022904">
    <property type="term" value="P:respiratory electron transport chain"/>
    <property type="evidence" value="ECO:0007669"/>
    <property type="project" value="InterPro"/>
</dbReference>
<feature type="region of interest" description="Disordered" evidence="6">
    <location>
        <begin position="185"/>
        <end position="214"/>
    </location>
</feature>
<dbReference type="InterPro" id="IPR051542">
    <property type="entry name" value="Hydrogenase_cytochrome"/>
</dbReference>
<protein>
    <submittedName>
        <fullName evidence="9">Cytochrome b</fullName>
    </submittedName>
</protein>
<organism evidence="9 10">
    <name type="scientific">Quisquiliibacterium transsilvanicum</name>
    <dbReference type="NCBI Taxonomy" id="1549638"/>
    <lineage>
        <taxon>Bacteria</taxon>
        <taxon>Pseudomonadati</taxon>
        <taxon>Pseudomonadota</taxon>
        <taxon>Betaproteobacteria</taxon>
        <taxon>Burkholderiales</taxon>
        <taxon>Burkholderiaceae</taxon>
        <taxon>Quisquiliibacterium</taxon>
    </lineage>
</organism>
<keyword evidence="10" id="KW-1185">Reference proteome</keyword>
<feature type="transmembrane region" description="Helical" evidence="7">
    <location>
        <begin position="94"/>
        <end position="116"/>
    </location>
</feature>
<dbReference type="PANTHER" id="PTHR30485">
    <property type="entry name" value="NI/FE-HYDROGENASE 1 B-TYPE CYTOCHROME SUBUNIT"/>
    <property type="match status" value="1"/>
</dbReference>
<feature type="transmembrane region" description="Helical" evidence="7">
    <location>
        <begin position="39"/>
        <end position="60"/>
    </location>
</feature>
<dbReference type="Proteomes" id="UP000532440">
    <property type="component" value="Unassembled WGS sequence"/>
</dbReference>
<sequence>MQEKIRVWDLPTRLFHWALAICLAGSLVSVNLGGNAVGWHFRFGYAMLALLLFRVAWGFVGPRYSRFASFPPSPAAALRHLRGEGVDRPGHSPLAALSVYALLLALAIQAGTGLFANDAIMWDGPLKNLVTNATSDTLTRLHKLNRFVVIGLVLLHLAAIAFYTFVKRRRLVAAMITGDAAVRPPPGAAAARDSGDVRASGKPRGHRADHTAEPARDDARVRLKALSLLAASAAAVWSLVEFSAAAL</sequence>
<dbReference type="Gene3D" id="1.20.950.20">
    <property type="entry name" value="Transmembrane di-heme cytochromes, Chain C"/>
    <property type="match status" value="1"/>
</dbReference>
<proteinExistence type="predicted"/>
<dbReference type="AlphaFoldDB" id="A0A7W8HGG8"/>
<dbReference type="InterPro" id="IPR011577">
    <property type="entry name" value="Cyt_b561_bac/Ni-Hgenase"/>
</dbReference>
<dbReference type="SUPFAM" id="SSF81342">
    <property type="entry name" value="Transmembrane di-heme cytochromes"/>
    <property type="match status" value="1"/>
</dbReference>
<accession>A0A7W8HGG8</accession>
<evidence type="ECO:0000256" key="1">
    <source>
        <dbReference type="ARBA" id="ARBA00004651"/>
    </source>
</evidence>
<evidence type="ECO:0000256" key="6">
    <source>
        <dbReference type="SAM" id="MobiDB-lite"/>
    </source>
</evidence>
<feature type="transmembrane region" description="Helical" evidence="7">
    <location>
        <begin position="14"/>
        <end position="33"/>
    </location>
</feature>
<dbReference type="GO" id="GO:0005886">
    <property type="term" value="C:plasma membrane"/>
    <property type="evidence" value="ECO:0007669"/>
    <property type="project" value="UniProtKB-SubCell"/>
</dbReference>
<evidence type="ECO:0000256" key="5">
    <source>
        <dbReference type="ARBA" id="ARBA00023136"/>
    </source>
</evidence>
<evidence type="ECO:0000256" key="7">
    <source>
        <dbReference type="SAM" id="Phobius"/>
    </source>
</evidence>
<evidence type="ECO:0000313" key="9">
    <source>
        <dbReference type="EMBL" id="MBB5271488.1"/>
    </source>
</evidence>
<dbReference type="Pfam" id="PF01292">
    <property type="entry name" value="Ni_hydr_CYTB"/>
    <property type="match status" value="1"/>
</dbReference>
<feature type="domain" description="Cytochrome b561 bacterial/Ni-hydrogenase" evidence="8">
    <location>
        <begin position="7"/>
        <end position="178"/>
    </location>
</feature>
<evidence type="ECO:0000256" key="2">
    <source>
        <dbReference type="ARBA" id="ARBA00022475"/>
    </source>
</evidence>
<keyword evidence="4 7" id="KW-1133">Transmembrane helix</keyword>
<evidence type="ECO:0000259" key="8">
    <source>
        <dbReference type="Pfam" id="PF01292"/>
    </source>
</evidence>
<evidence type="ECO:0000313" key="10">
    <source>
        <dbReference type="Proteomes" id="UP000532440"/>
    </source>
</evidence>
<dbReference type="EMBL" id="JACHGB010000003">
    <property type="protein sequence ID" value="MBB5271488.1"/>
    <property type="molecule type" value="Genomic_DNA"/>
</dbReference>
<keyword evidence="3 7" id="KW-0812">Transmembrane</keyword>
<keyword evidence="5 7" id="KW-0472">Membrane</keyword>
<keyword evidence="2" id="KW-1003">Cell membrane</keyword>
<comment type="caution">
    <text evidence="9">The sequence shown here is derived from an EMBL/GenBank/DDBJ whole genome shotgun (WGS) entry which is preliminary data.</text>
</comment>
<reference evidence="9 10" key="1">
    <citation type="submission" date="2020-08" db="EMBL/GenBank/DDBJ databases">
        <title>Genomic Encyclopedia of Type Strains, Phase IV (KMG-IV): sequencing the most valuable type-strain genomes for metagenomic binning, comparative biology and taxonomic classification.</title>
        <authorList>
            <person name="Goeker M."/>
        </authorList>
    </citation>
    <scope>NUCLEOTIDE SEQUENCE [LARGE SCALE GENOMIC DNA]</scope>
    <source>
        <strain evidence="9 10">DSM 29781</strain>
    </source>
</reference>
<gene>
    <name evidence="9" type="ORF">HNQ70_001498</name>
</gene>
<evidence type="ECO:0000256" key="3">
    <source>
        <dbReference type="ARBA" id="ARBA00022692"/>
    </source>
</evidence>
<dbReference type="GO" id="GO:0009055">
    <property type="term" value="F:electron transfer activity"/>
    <property type="evidence" value="ECO:0007669"/>
    <property type="project" value="InterPro"/>
</dbReference>
<evidence type="ECO:0000256" key="4">
    <source>
        <dbReference type="ARBA" id="ARBA00022989"/>
    </source>
</evidence>